<feature type="signal peptide" evidence="1">
    <location>
        <begin position="1"/>
        <end position="23"/>
    </location>
</feature>
<protein>
    <submittedName>
        <fullName evidence="2">Uncharacterized protein</fullName>
    </submittedName>
</protein>
<reference evidence="2" key="1">
    <citation type="journal article" date="2016" name="Ticks Tick Borne Dis.">
        <title>De novo assembly and annotation of the salivary gland transcriptome of Rhipicephalus appendiculatus male and female ticks during blood feeding.</title>
        <authorList>
            <person name="de Castro M.H."/>
            <person name="de Klerk D."/>
            <person name="Pienaar R."/>
            <person name="Latif A.A."/>
            <person name="Rees D.J."/>
            <person name="Mans B.J."/>
        </authorList>
    </citation>
    <scope>NUCLEOTIDE SEQUENCE</scope>
    <source>
        <tissue evidence="2">Salivary glands</tissue>
    </source>
</reference>
<dbReference type="EMBL" id="GEDV01010873">
    <property type="protein sequence ID" value="JAP77684.1"/>
    <property type="molecule type" value="Transcribed_RNA"/>
</dbReference>
<name>A0A131YEC6_RHIAP</name>
<evidence type="ECO:0000256" key="1">
    <source>
        <dbReference type="SAM" id="SignalP"/>
    </source>
</evidence>
<keyword evidence="1" id="KW-0732">Signal</keyword>
<dbReference type="AlphaFoldDB" id="A0A131YEC6"/>
<feature type="chain" id="PRO_5007284796" evidence="1">
    <location>
        <begin position="24"/>
        <end position="82"/>
    </location>
</feature>
<evidence type="ECO:0000313" key="2">
    <source>
        <dbReference type="EMBL" id="JAP77684.1"/>
    </source>
</evidence>
<sequence length="82" mass="9256">MSSPAAWAIILMVTAGGLCSALASYSASRDQCVKCACKYAEERHCEWNYETNCYCVHGCYREGLHGRLLTIRECFPILHDYN</sequence>
<accession>A0A131YEC6</accession>
<organism evidence="2">
    <name type="scientific">Rhipicephalus appendiculatus</name>
    <name type="common">Brown ear tick</name>
    <dbReference type="NCBI Taxonomy" id="34631"/>
    <lineage>
        <taxon>Eukaryota</taxon>
        <taxon>Metazoa</taxon>
        <taxon>Ecdysozoa</taxon>
        <taxon>Arthropoda</taxon>
        <taxon>Chelicerata</taxon>
        <taxon>Arachnida</taxon>
        <taxon>Acari</taxon>
        <taxon>Parasitiformes</taxon>
        <taxon>Ixodida</taxon>
        <taxon>Ixodoidea</taxon>
        <taxon>Ixodidae</taxon>
        <taxon>Rhipicephalinae</taxon>
        <taxon>Rhipicephalus</taxon>
        <taxon>Rhipicephalus</taxon>
    </lineage>
</organism>
<proteinExistence type="predicted"/>